<protein>
    <recommendedName>
        <fullName evidence="5">Secreted protein</fullName>
    </recommendedName>
</protein>
<gene>
    <name evidence="3" type="ORF">LEP48_02325</name>
</gene>
<dbReference type="PROSITE" id="PS51257">
    <property type="entry name" value="PROKAR_LIPOPROTEIN"/>
    <property type="match status" value="1"/>
</dbReference>
<feature type="region of interest" description="Disordered" evidence="1">
    <location>
        <begin position="21"/>
        <end position="91"/>
    </location>
</feature>
<evidence type="ECO:0000256" key="2">
    <source>
        <dbReference type="SAM" id="SignalP"/>
    </source>
</evidence>
<feature type="chain" id="PRO_5046977661" description="Secreted protein" evidence="2">
    <location>
        <begin position="24"/>
        <end position="191"/>
    </location>
</feature>
<keyword evidence="2" id="KW-0732">Signal</keyword>
<name>A0ABS7ZAX9_9MICO</name>
<evidence type="ECO:0000256" key="1">
    <source>
        <dbReference type="SAM" id="MobiDB-lite"/>
    </source>
</evidence>
<feature type="region of interest" description="Disordered" evidence="1">
    <location>
        <begin position="170"/>
        <end position="191"/>
    </location>
</feature>
<dbReference type="EMBL" id="JAIXCQ010000001">
    <property type="protein sequence ID" value="MCA5892185.1"/>
    <property type="molecule type" value="Genomic_DNA"/>
</dbReference>
<keyword evidence="4" id="KW-1185">Reference proteome</keyword>
<comment type="caution">
    <text evidence="3">The sequence shown here is derived from an EMBL/GenBank/DDBJ whole genome shotgun (WGS) entry which is preliminary data.</text>
</comment>
<feature type="signal peptide" evidence="2">
    <location>
        <begin position="1"/>
        <end position="23"/>
    </location>
</feature>
<evidence type="ECO:0000313" key="3">
    <source>
        <dbReference type="EMBL" id="MCA5892185.1"/>
    </source>
</evidence>
<sequence>MSRLRAAAPAVLLALLAAGCATSEPGGSDATSSAETSAAPSPTAATPSASPSSSPSIEEDPPVPTDPEPGEPYRGLPDGVEGTMSSPAGAGWSAEPGLLYVVTFGSSSCPRVAAGEAVWDDAGEAVVVTVQDPPADAICTMDYSPTTSFTAVPDDVEEGAPVMVRLGDDGEVEVQPRSQDGANGPVAWLGS</sequence>
<reference evidence="3 4" key="1">
    <citation type="submission" date="2021-09" db="EMBL/GenBank/DDBJ databases">
        <title>Isoptericola luteus sp. nov., a novel bacterium isolated from Harbin, the capital city of Heilongjiang province.</title>
        <authorList>
            <person name="Li J."/>
        </authorList>
    </citation>
    <scope>NUCLEOTIDE SEQUENCE [LARGE SCALE GENOMIC DNA]</scope>
    <source>
        <strain evidence="3 4">NEAU-Y5</strain>
    </source>
</reference>
<evidence type="ECO:0008006" key="5">
    <source>
        <dbReference type="Google" id="ProtNLM"/>
    </source>
</evidence>
<dbReference type="RefSeq" id="WP_225563897.1">
    <property type="nucleotide sequence ID" value="NZ_JAIXCQ010000001.1"/>
</dbReference>
<dbReference type="Proteomes" id="UP001319870">
    <property type="component" value="Unassembled WGS sequence"/>
</dbReference>
<accession>A0ABS7ZAX9</accession>
<organism evidence="3 4">
    <name type="scientific">Isoptericola luteus</name>
    <dbReference type="NCBI Taxonomy" id="2879484"/>
    <lineage>
        <taxon>Bacteria</taxon>
        <taxon>Bacillati</taxon>
        <taxon>Actinomycetota</taxon>
        <taxon>Actinomycetes</taxon>
        <taxon>Micrococcales</taxon>
        <taxon>Promicromonosporaceae</taxon>
        <taxon>Isoptericola</taxon>
    </lineage>
</organism>
<evidence type="ECO:0000313" key="4">
    <source>
        <dbReference type="Proteomes" id="UP001319870"/>
    </source>
</evidence>
<feature type="compositionally biased region" description="Low complexity" evidence="1">
    <location>
        <begin position="28"/>
        <end position="56"/>
    </location>
</feature>
<proteinExistence type="predicted"/>